<feature type="transmembrane region" description="Helical" evidence="1">
    <location>
        <begin position="6"/>
        <end position="27"/>
    </location>
</feature>
<dbReference type="AlphaFoldDB" id="A0A1M6ZPC1"/>
<reference evidence="3" key="1">
    <citation type="submission" date="2016-11" db="EMBL/GenBank/DDBJ databases">
        <authorList>
            <person name="Varghese N."/>
            <person name="Submissions S."/>
        </authorList>
    </citation>
    <scope>NUCLEOTIDE SEQUENCE [LARGE SCALE GENOMIC DNA]</scope>
    <source>
        <strain evidence="3">DSM 27989</strain>
    </source>
</reference>
<protein>
    <submittedName>
        <fullName evidence="2">Uncharacterized protein</fullName>
    </submittedName>
</protein>
<name>A0A1M6ZPC1_9FLAO</name>
<organism evidence="2 3">
    <name type="scientific">Chishuiella changwenlii</name>
    <dbReference type="NCBI Taxonomy" id="1434701"/>
    <lineage>
        <taxon>Bacteria</taxon>
        <taxon>Pseudomonadati</taxon>
        <taxon>Bacteroidota</taxon>
        <taxon>Flavobacteriia</taxon>
        <taxon>Flavobacteriales</taxon>
        <taxon>Weeksellaceae</taxon>
        <taxon>Chishuiella</taxon>
    </lineage>
</organism>
<evidence type="ECO:0000313" key="3">
    <source>
        <dbReference type="Proteomes" id="UP000184120"/>
    </source>
</evidence>
<keyword evidence="1" id="KW-0472">Membrane</keyword>
<keyword evidence="1" id="KW-1133">Transmembrane helix</keyword>
<gene>
    <name evidence="2" type="ORF">SAMN05443634_1081</name>
</gene>
<evidence type="ECO:0000313" key="2">
    <source>
        <dbReference type="EMBL" id="SHL32254.1"/>
    </source>
</evidence>
<proteinExistence type="predicted"/>
<evidence type="ECO:0000256" key="1">
    <source>
        <dbReference type="SAM" id="Phobius"/>
    </source>
</evidence>
<dbReference type="EMBL" id="FRBH01000008">
    <property type="protein sequence ID" value="SHL32254.1"/>
    <property type="molecule type" value="Genomic_DNA"/>
</dbReference>
<keyword evidence="1" id="KW-0812">Transmembrane</keyword>
<dbReference type="STRING" id="1434701.SAMN05443634_1081"/>
<dbReference type="Proteomes" id="UP000184120">
    <property type="component" value="Unassembled WGS sequence"/>
</dbReference>
<sequence>FIFNENFKIDFINPIYYTLLFLVMYFTKHIKKG</sequence>
<feature type="non-terminal residue" evidence="2">
    <location>
        <position position="1"/>
    </location>
</feature>
<accession>A0A1M6ZPC1</accession>